<dbReference type="Proteomes" id="UP000266272">
    <property type="component" value="Unassembled WGS sequence"/>
</dbReference>
<name>A0A395NK62_TRIAR</name>
<dbReference type="STRING" id="490622.A0A395NK62"/>
<keyword evidence="2" id="KW-1185">Reference proteome</keyword>
<organism evidence="1 2">
    <name type="scientific">Trichoderma arundinaceum</name>
    <dbReference type="NCBI Taxonomy" id="490622"/>
    <lineage>
        <taxon>Eukaryota</taxon>
        <taxon>Fungi</taxon>
        <taxon>Dikarya</taxon>
        <taxon>Ascomycota</taxon>
        <taxon>Pezizomycotina</taxon>
        <taxon>Sordariomycetes</taxon>
        <taxon>Hypocreomycetidae</taxon>
        <taxon>Hypocreales</taxon>
        <taxon>Hypocreaceae</taxon>
        <taxon>Trichoderma</taxon>
    </lineage>
</organism>
<gene>
    <name evidence="1" type="ORF">TARUN_5729</name>
</gene>
<comment type="caution">
    <text evidence="1">The sequence shown here is derived from an EMBL/GenBank/DDBJ whole genome shotgun (WGS) entry which is preliminary data.</text>
</comment>
<dbReference type="EMBL" id="PXOA01000342">
    <property type="protein sequence ID" value="RFU76512.1"/>
    <property type="molecule type" value="Genomic_DNA"/>
</dbReference>
<reference evidence="1 2" key="1">
    <citation type="journal article" date="2018" name="PLoS Pathog.">
        <title>Evolution of structural diversity of trichothecenes, a family of toxins produced by plant pathogenic and entomopathogenic fungi.</title>
        <authorList>
            <person name="Proctor R.H."/>
            <person name="McCormick S.P."/>
            <person name="Kim H.S."/>
            <person name="Cardoza R.E."/>
            <person name="Stanley A.M."/>
            <person name="Lindo L."/>
            <person name="Kelly A."/>
            <person name="Brown D.W."/>
            <person name="Lee T."/>
            <person name="Vaughan M.M."/>
            <person name="Alexander N.J."/>
            <person name="Busman M."/>
            <person name="Gutierrez S."/>
        </authorList>
    </citation>
    <scope>NUCLEOTIDE SEQUENCE [LARGE SCALE GENOMIC DNA]</scope>
    <source>
        <strain evidence="1 2">IBT 40837</strain>
    </source>
</reference>
<evidence type="ECO:0000313" key="1">
    <source>
        <dbReference type="EMBL" id="RFU76512.1"/>
    </source>
</evidence>
<accession>A0A395NK62</accession>
<protein>
    <submittedName>
        <fullName evidence="1">Cyclin pho80</fullName>
    </submittedName>
</protein>
<evidence type="ECO:0000313" key="2">
    <source>
        <dbReference type="Proteomes" id="UP000266272"/>
    </source>
</evidence>
<proteinExistence type="predicted"/>
<sequence length="307" mass="34498">MFSAFASLLPHMSLPWPHYYAINKGTTLLHGMSLLASQPTFAASGICNAQALFCCPFPKSYNPQEMSLIAGEGSSEWIENPLVYRHGLPQNWVPQGLGPQPKPFFTAAHPATTNFHQQRIEASHHAIPYGLYYPPDGGLGSLLRGDFGLPAHHGSRILQRVGYDENVVVGVAVQMTCLFWFSSVDELKAAETTRSMPPPPQLPPPAIPGNRFRQEVLRVVHAAGLKRNDVYLALLLIYRKRMMTRLAQPQIGRENDYNFELLCTALILSHKGRLVLSLIPDRRTRTENIQPRTIRDCTRDYTYAYYP</sequence>
<dbReference type="AlphaFoldDB" id="A0A395NK62"/>